<protein>
    <recommendedName>
        <fullName evidence="4">NADH-ubiquinone oxidoreductase 9.5 kDa subunit</fullName>
    </recommendedName>
</protein>
<comment type="caution">
    <text evidence="2">The sequence shown here is derived from an EMBL/GenBank/DDBJ whole genome shotgun (WGS) entry which is preliminary data.</text>
</comment>
<dbReference type="PANTHER" id="PTHR38488:SF1">
    <property type="entry name" value="OXIDOREDUCTASE 9.5 KDA SUBUNIT, PUTATIVE (AFU_ORTHOLOGUE AFUA_5G08980)-RELATED"/>
    <property type="match status" value="1"/>
</dbReference>
<reference evidence="2" key="1">
    <citation type="journal article" date="2023" name="Mol. Phylogenet. Evol.">
        <title>Genome-scale phylogeny and comparative genomics of the fungal order Sordariales.</title>
        <authorList>
            <person name="Hensen N."/>
            <person name="Bonometti L."/>
            <person name="Westerberg I."/>
            <person name="Brannstrom I.O."/>
            <person name="Guillou S."/>
            <person name="Cros-Aarteil S."/>
            <person name="Calhoun S."/>
            <person name="Haridas S."/>
            <person name="Kuo A."/>
            <person name="Mondo S."/>
            <person name="Pangilinan J."/>
            <person name="Riley R."/>
            <person name="LaButti K."/>
            <person name="Andreopoulos B."/>
            <person name="Lipzen A."/>
            <person name="Chen C."/>
            <person name="Yan M."/>
            <person name="Daum C."/>
            <person name="Ng V."/>
            <person name="Clum A."/>
            <person name="Steindorff A."/>
            <person name="Ohm R.A."/>
            <person name="Martin F."/>
            <person name="Silar P."/>
            <person name="Natvig D.O."/>
            <person name="Lalanne C."/>
            <person name="Gautier V."/>
            <person name="Ament-Velasquez S.L."/>
            <person name="Kruys A."/>
            <person name="Hutchinson M.I."/>
            <person name="Powell A.J."/>
            <person name="Barry K."/>
            <person name="Miller A.N."/>
            <person name="Grigoriev I.V."/>
            <person name="Debuchy R."/>
            <person name="Gladieux P."/>
            <person name="Hiltunen Thoren M."/>
            <person name="Johannesson H."/>
        </authorList>
    </citation>
    <scope>NUCLEOTIDE SEQUENCE</scope>
    <source>
        <strain evidence="2">CBS 118394</strain>
    </source>
</reference>
<name>A0AAE0MFB9_9PEZI</name>
<keyword evidence="1" id="KW-0812">Transmembrane</keyword>
<sequence length="84" mass="9432">MSAQAFGPRFWSNPIRFCRWAARERPSYFWSCVIAGIGPIMVVTVPPIRHRLGDVDAPPIPLTYPVPTGPRKKLTGYDDDTETS</sequence>
<evidence type="ECO:0000256" key="1">
    <source>
        <dbReference type="SAM" id="Phobius"/>
    </source>
</evidence>
<evidence type="ECO:0000313" key="2">
    <source>
        <dbReference type="EMBL" id="KAK3330481.1"/>
    </source>
</evidence>
<accession>A0AAE0MFB9</accession>
<reference evidence="2" key="2">
    <citation type="submission" date="2023-06" db="EMBL/GenBank/DDBJ databases">
        <authorList>
            <consortium name="Lawrence Berkeley National Laboratory"/>
            <person name="Haridas S."/>
            <person name="Hensen N."/>
            <person name="Bonometti L."/>
            <person name="Westerberg I."/>
            <person name="Brannstrom I.O."/>
            <person name="Guillou S."/>
            <person name="Cros-Aarteil S."/>
            <person name="Calhoun S."/>
            <person name="Kuo A."/>
            <person name="Mondo S."/>
            <person name="Pangilinan J."/>
            <person name="Riley R."/>
            <person name="Labutti K."/>
            <person name="Andreopoulos B."/>
            <person name="Lipzen A."/>
            <person name="Chen C."/>
            <person name="Yanf M."/>
            <person name="Daum C."/>
            <person name="Ng V."/>
            <person name="Clum A."/>
            <person name="Steindorff A."/>
            <person name="Ohm R."/>
            <person name="Martin F."/>
            <person name="Silar P."/>
            <person name="Natvig D."/>
            <person name="Lalanne C."/>
            <person name="Gautier V."/>
            <person name="Ament-Velasquez S.L."/>
            <person name="Kruys A."/>
            <person name="Hutchinson M.I."/>
            <person name="Powell A.J."/>
            <person name="Barry K."/>
            <person name="Miller A.N."/>
            <person name="Grigoriev I.V."/>
            <person name="Debuchy R."/>
            <person name="Gladieux P."/>
            <person name="Thoren M.H."/>
            <person name="Johannesson H."/>
        </authorList>
    </citation>
    <scope>NUCLEOTIDE SEQUENCE</scope>
    <source>
        <strain evidence="2">CBS 118394</strain>
    </source>
</reference>
<feature type="transmembrane region" description="Helical" evidence="1">
    <location>
        <begin position="27"/>
        <end position="45"/>
    </location>
</feature>
<dbReference type="EMBL" id="JAUEDM010000001">
    <property type="protein sequence ID" value="KAK3330481.1"/>
    <property type="molecule type" value="Genomic_DNA"/>
</dbReference>
<gene>
    <name evidence="2" type="ORF">B0H66DRAFT_544011</name>
</gene>
<keyword evidence="1" id="KW-1133">Transmembrane helix</keyword>
<keyword evidence="1" id="KW-0472">Membrane</keyword>
<proteinExistence type="predicted"/>
<dbReference type="AlphaFoldDB" id="A0AAE0MFB9"/>
<keyword evidence="3" id="KW-1185">Reference proteome</keyword>
<organism evidence="2 3">
    <name type="scientific">Apodospora peruviana</name>
    <dbReference type="NCBI Taxonomy" id="516989"/>
    <lineage>
        <taxon>Eukaryota</taxon>
        <taxon>Fungi</taxon>
        <taxon>Dikarya</taxon>
        <taxon>Ascomycota</taxon>
        <taxon>Pezizomycotina</taxon>
        <taxon>Sordariomycetes</taxon>
        <taxon>Sordariomycetidae</taxon>
        <taxon>Sordariales</taxon>
        <taxon>Lasiosphaeriaceae</taxon>
        <taxon>Apodospora</taxon>
    </lineage>
</organism>
<dbReference type="CDD" id="cd22903">
    <property type="entry name" value="NI9M"/>
    <property type="match status" value="1"/>
</dbReference>
<dbReference type="PANTHER" id="PTHR38488">
    <property type="entry name" value="OXIDOREDUCTASE 9.5 KDA SUBUNIT, PUTATIVE (AFU_ORTHOLOGUE AFUA_5G08980)-RELATED"/>
    <property type="match status" value="1"/>
</dbReference>
<dbReference type="Proteomes" id="UP001283341">
    <property type="component" value="Unassembled WGS sequence"/>
</dbReference>
<dbReference type="InterPro" id="IPR039961">
    <property type="entry name" value="Nuo9.5"/>
</dbReference>
<evidence type="ECO:0008006" key="4">
    <source>
        <dbReference type="Google" id="ProtNLM"/>
    </source>
</evidence>
<evidence type="ECO:0000313" key="3">
    <source>
        <dbReference type="Proteomes" id="UP001283341"/>
    </source>
</evidence>